<accession>A0A6N2KMZ8</accession>
<proteinExistence type="predicted"/>
<dbReference type="EMBL" id="CAADRP010000556">
    <property type="protein sequence ID" value="VFU29453.1"/>
    <property type="molecule type" value="Genomic_DNA"/>
</dbReference>
<sequence>MLMAFPLALEVMKVFVFCMERLSMIGEVRFDRLNEILIKIKEVLSGLMNIREENIFETFACS</sequence>
<gene>
    <name evidence="1" type="ORF">SVIM_LOCUS107768</name>
</gene>
<name>A0A6N2KMZ8_SALVM</name>
<organism evidence="1">
    <name type="scientific">Salix viminalis</name>
    <name type="common">Common osier</name>
    <name type="synonym">Basket willow</name>
    <dbReference type="NCBI Taxonomy" id="40686"/>
    <lineage>
        <taxon>Eukaryota</taxon>
        <taxon>Viridiplantae</taxon>
        <taxon>Streptophyta</taxon>
        <taxon>Embryophyta</taxon>
        <taxon>Tracheophyta</taxon>
        <taxon>Spermatophyta</taxon>
        <taxon>Magnoliopsida</taxon>
        <taxon>eudicotyledons</taxon>
        <taxon>Gunneridae</taxon>
        <taxon>Pentapetalae</taxon>
        <taxon>rosids</taxon>
        <taxon>fabids</taxon>
        <taxon>Malpighiales</taxon>
        <taxon>Salicaceae</taxon>
        <taxon>Saliceae</taxon>
        <taxon>Salix</taxon>
    </lineage>
</organism>
<dbReference type="AlphaFoldDB" id="A0A6N2KMZ8"/>
<protein>
    <submittedName>
        <fullName evidence="1">Uncharacterized protein</fullName>
    </submittedName>
</protein>
<evidence type="ECO:0000313" key="1">
    <source>
        <dbReference type="EMBL" id="VFU29453.1"/>
    </source>
</evidence>
<reference evidence="1" key="1">
    <citation type="submission" date="2019-03" db="EMBL/GenBank/DDBJ databases">
        <authorList>
            <person name="Mank J."/>
            <person name="Almeida P."/>
        </authorList>
    </citation>
    <scope>NUCLEOTIDE SEQUENCE</scope>
    <source>
        <strain evidence="1">78183</strain>
    </source>
</reference>